<organism evidence="2 3">
    <name type="scientific">Streptoalloteichus hindustanus</name>
    <dbReference type="NCBI Taxonomy" id="2017"/>
    <lineage>
        <taxon>Bacteria</taxon>
        <taxon>Bacillati</taxon>
        <taxon>Actinomycetota</taxon>
        <taxon>Actinomycetes</taxon>
        <taxon>Pseudonocardiales</taxon>
        <taxon>Pseudonocardiaceae</taxon>
        <taxon>Streptoalloteichus</taxon>
    </lineage>
</organism>
<feature type="domain" description="Putative DNA-binding" evidence="1">
    <location>
        <begin position="12"/>
        <end position="106"/>
    </location>
</feature>
<dbReference type="STRING" id="2017.SAMN05444320_12323"/>
<dbReference type="AlphaFoldDB" id="A0A1M5QC78"/>
<dbReference type="OrthoDB" id="4146344at2"/>
<protein>
    <submittedName>
        <fullName evidence="2">Putative DNA-binding domain-containing protein</fullName>
    </submittedName>
</protein>
<proteinExistence type="predicted"/>
<dbReference type="RefSeq" id="WP_073490146.1">
    <property type="nucleotide sequence ID" value="NZ_FQVN01000023.1"/>
</dbReference>
<accession>A0A1M5QC78</accession>
<dbReference type="Proteomes" id="UP000184501">
    <property type="component" value="Unassembled WGS sequence"/>
</dbReference>
<reference evidence="2 3" key="1">
    <citation type="submission" date="2016-11" db="EMBL/GenBank/DDBJ databases">
        <authorList>
            <person name="Jaros S."/>
            <person name="Januszkiewicz K."/>
            <person name="Wedrychowicz H."/>
        </authorList>
    </citation>
    <scope>NUCLEOTIDE SEQUENCE [LARGE SCALE GENOMIC DNA]</scope>
    <source>
        <strain evidence="2 3">DSM 44523</strain>
    </source>
</reference>
<evidence type="ECO:0000313" key="2">
    <source>
        <dbReference type="EMBL" id="SHH11725.1"/>
    </source>
</evidence>
<gene>
    <name evidence="2" type="ORF">SAMN05444320_12323</name>
</gene>
<dbReference type="InterPro" id="IPR018640">
    <property type="entry name" value="DUF2063"/>
</dbReference>
<keyword evidence="3" id="KW-1185">Reference proteome</keyword>
<keyword evidence="2" id="KW-0238">DNA-binding</keyword>
<evidence type="ECO:0000313" key="3">
    <source>
        <dbReference type="Proteomes" id="UP000184501"/>
    </source>
</evidence>
<dbReference type="Pfam" id="PF09836">
    <property type="entry name" value="DUF2063"/>
    <property type="match status" value="1"/>
</dbReference>
<evidence type="ECO:0000259" key="1">
    <source>
        <dbReference type="Pfam" id="PF09836"/>
    </source>
</evidence>
<name>A0A1M5QC78_STRHI</name>
<dbReference type="EMBL" id="FQVN01000023">
    <property type="protein sequence ID" value="SHH11725.1"/>
    <property type="molecule type" value="Genomic_DNA"/>
</dbReference>
<sequence>MSAAPEPDLLATQRWLQRALLAQDGPGPEINSLLTGSAALTPRQRFAVLRRNHQRRLAARMRELHPALIQLLGREVFDAFVLDHVKANPARSHRLSRFDAEFVDHLARTRPDAQLPPERRDPTVDMVLDLARFERLYNQVLDGPGREDDLPATELADLPEEDWPSARLGPAPCLRLFRAGFTVHEYLAAVRQGGGQVPPRARPVFLALTRHGLQVRVHELTADAHRVLTSLLRRAPLGEALRDVDRDLARTWLRDWGEHGFLVAAAGDPAPRPRAVAVSESS</sequence>
<dbReference type="GO" id="GO:0003677">
    <property type="term" value="F:DNA binding"/>
    <property type="evidence" value="ECO:0007669"/>
    <property type="project" value="UniProtKB-KW"/>
</dbReference>